<dbReference type="Proteomes" id="UP000187203">
    <property type="component" value="Unassembled WGS sequence"/>
</dbReference>
<dbReference type="EMBL" id="AWUE01020517">
    <property type="protein sequence ID" value="OMO67890.1"/>
    <property type="molecule type" value="Genomic_DNA"/>
</dbReference>
<protein>
    <submittedName>
        <fullName evidence="1">Uncharacterized protein</fullName>
    </submittedName>
</protein>
<gene>
    <name evidence="1" type="ORF">COLO4_29974</name>
</gene>
<accession>A0A1R3HC10</accession>
<comment type="caution">
    <text evidence="1">The sequence shown here is derived from an EMBL/GenBank/DDBJ whole genome shotgun (WGS) entry which is preliminary data.</text>
</comment>
<dbReference type="AlphaFoldDB" id="A0A1R3HC10"/>
<keyword evidence="2" id="KW-1185">Reference proteome</keyword>
<sequence>MGFLRIGSLDVFSHEMGGDGEKAYDFFEGPRRRSRLKEWKRAEAGFGWRLNDIKSRFRRRGAV</sequence>
<evidence type="ECO:0000313" key="2">
    <source>
        <dbReference type="Proteomes" id="UP000187203"/>
    </source>
</evidence>
<reference evidence="2" key="1">
    <citation type="submission" date="2013-09" db="EMBL/GenBank/DDBJ databases">
        <title>Corchorus olitorius genome sequencing.</title>
        <authorList>
            <person name="Alam M."/>
            <person name="Haque M.S."/>
            <person name="Islam M.S."/>
            <person name="Emdad E.M."/>
            <person name="Islam M.M."/>
            <person name="Ahmed B."/>
            <person name="Halim A."/>
            <person name="Hossen Q.M.M."/>
            <person name="Hossain M.Z."/>
            <person name="Ahmed R."/>
            <person name="Khan M.M."/>
            <person name="Islam R."/>
            <person name="Rashid M.M."/>
            <person name="Khan S.A."/>
            <person name="Rahman M.S."/>
            <person name="Alam M."/>
            <person name="Yahiya A.S."/>
            <person name="Khan M.S."/>
            <person name="Azam M.S."/>
            <person name="Haque T."/>
            <person name="Lashkar M.Z.H."/>
            <person name="Akhand A.I."/>
            <person name="Morshed G."/>
            <person name="Roy S."/>
            <person name="Uddin K.S."/>
            <person name="Rabeya T."/>
            <person name="Hossain A.S."/>
            <person name="Chowdhury A."/>
            <person name="Snigdha A.R."/>
            <person name="Mortoza M.S."/>
            <person name="Matin S.A."/>
            <person name="Hoque S.M.E."/>
            <person name="Islam M.K."/>
            <person name="Roy D.K."/>
            <person name="Haider R."/>
            <person name="Moosa M.M."/>
            <person name="Elias S.M."/>
            <person name="Hasan A.M."/>
            <person name="Jahan S."/>
            <person name="Shafiuddin M."/>
            <person name="Mahmood N."/>
            <person name="Shommy N.S."/>
        </authorList>
    </citation>
    <scope>NUCLEOTIDE SEQUENCE [LARGE SCALE GENOMIC DNA]</scope>
    <source>
        <strain evidence="2">cv. O-4</strain>
    </source>
</reference>
<evidence type="ECO:0000313" key="1">
    <source>
        <dbReference type="EMBL" id="OMO67890.1"/>
    </source>
</evidence>
<proteinExistence type="predicted"/>
<organism evidence="1 2">
    <name type="scientific">Corchorus olitorius</name>
    <dbReference type="NCBI Taxonomy" id="93759"/>
    <lineage>
        <taxon>Eukaryota</taxon>
        <taxon>Viridiplantae</taxon>
        <taxon>Streptophyta</taxon>
        <taxon>Embryophyta</taxon>
        <taxon>Tracheophyta</taxon>
        <taxon>Spermatophyta</taxon>
        <taxon>Magnoliopsida</taxon>
        <taxon>eudicotyledons</taxon>
        <taxon>Gunneridae</taxon>
        <taxon>Pentapetalae</taxon>
        <taxon>rosids</taxon>
        <taxon>malvids</taxon>
        <taxon>Malvales</taxon>
        <taxon>Malvaceae</taxon>
        <taxon>Grewioideae</taxon>
        <taxon>Apeibeae</taxon>
        <taxon>Corchorus</taxon>
    </lineage>
</organism>
<name>A0A1R3HC10_9ROSI</name>